<gene>
    <name evidence="1" type="ORF">EL17_09950</name>
</gene>
<dbReference type="InterPro" id="IPR009003">
    <property type="entry name" value="Peptidase_S1_PA"/>
</dbReference>
<dbReference type="eggNOG" id="COG0265">
    <property type="taxonomic scope" value="Bacteria"/>
</dbReference>
<proteinExistence type="predicted"/>
<dbReference type="STRING" id="1048983.EL17_09950"/>
<dbReference type="OrthoDB" id="905690at2"/>
<keyword evidence="2" id="KW-1185">Reference proteome</keyword>
<dbReference type="eggNOG" id="COG5549">
    <property type="taxonomic scope" value="Bacteria"/>
</dbReference>
<evidence type="ECO:0000313" key="2">
    <source>
        <dbReference type="Proteomes" id="UP000027821"/>
    </source>
</evidence>
<accession>A0A074L1S2</accession>
<organism evidence="1 2">
    <name type="scientific">Anditalea andensis</name>
    <dbReference type="NCBI Taxonomy" id="1048983"/>
    <lineage>
        <taxon>Bacteria</taxon>
        <taxon>Pseudomonadati</taxon>
        <taxon>Bacteroidota</taxon>
        <taxon>Cytophagia</taxon>
        <taxon>Cytophagales</taxon>
        <taxon>Cytophagaceae</taxon>
        <taxon>Anditalea</taxon>
    </lineage>
</organism>
<protein>
    <submittedName>
        <fullName evidence="1">Uncharacterized protein</fullName>
    </submittedName>
</protein>
<dbReference type="SUPFAM" id="SSF50494">
    <property type="entry name" value="Trypsin-like serine proteases"/>
    <property type="match status" value="1"/>
</dbReference>
<reference evidence="1 2" key="1">
    <citation type="submission" date="2014-04" db="EMBL/GenBank/DDBJ databases">
        <title>Characterization and application of a salt tolerant electro-active bacterium.</title>
        <authorList>
            <person name="Yang L."/>
            <person name="Wei S."/>
            <person name="Tay Q.X.M."/>
        </authorList>
    </citation>
    <scope>NUCLEOTIDE SEQUENCE [LARGE SCALE GENOMIC DNA]</scope>
    <source>
        <strain evidence="1 2">LY1</strain>
    </source>
</reference>
<dbReference type="EMBL" id="JMIH01000018">
    <property type="protein sequence ID" value="KEO73818.1"/>
    <property type="molecule type" value="Genomic_DNA"/>
</dbReference>
<sequence length="528" mass="57936">MLEKELGIDELAFGIFTDFFFDISAIKPFCDQGICYKEIEILSEGSNTLGFVFKSLYLSENSKLYIINDDASYLQGPYTKNTVNLPDKFISGLIPGEKLRIFLIEPYMEQNRSKVEISQISHGILDFFGVQKHQYSISQSDCPGFDCSAICNENIKCHQDHTLESLGVALMLRKSENTYYAHGTGTLINNGKQDFEPIMLTAIHVSSLILLDSMQFMFHYRSPQCAPTSNGPMNITVQGAENLDIVAETDLKLIKLNVNPYNNPVFANNPVSYLGWSIIDQNIPYVTGIHHSLGDVQKFMGGSSPSKVTINDQYFWETHLTNGLLDIIGSGSPLFDHNKRIIGANHGRRPGVNYECNHPESPPLLYGRIDKSWYKFCQFLDPDNEGIVALNTITDQVSTKIKTEITGPDLLCSSSTYTLDNVPAGSTVTWSAAPAFLFTNTSGSGNTFTTAPASINGQGTITATITGTCGATTISRNIQVGPPTGIIGLSQNQIICDNQYINLSSEFGYLSYNWTVLGGTVVSGQGTA</sequence>
<dbReference type="AlphaFoldDB" id="A0A074L1S2"/>
<comment type="caution">
    <text evidence="1">The sequence shown here is derived from an EMBL/GenBank/DDBJ whole genome shotgun (WGS) entry which is preliminary data.</text>
</comment>
<dbReference type="InterPro" id="IPR043504">
    <property type="entry name" value="Peptidase_S1_PA_chymotrypsin"/>
</dbReference>
<name>A0A074L1S2_9BACT</name>
<dbReference type="Proteomes" id="UP000027821">
    <property type="component" value="Unassembled WGS sequence"/>
</dbReference>
<evidence type="ECO:0000313" key="1">
    <source>
        <dbReference type="EMBL" id="KEO73818.1"/>
    </source>
</evidence>
<dbReference type="Gene3D" id="2.40.10.10">
    <property type="entry name" value="Trypsin-like serine proteases"/>
    <property type="match status" value="2"/>
</dbReference>